<dbReference type="OrthoDB" id="6433748at2759"/>
<dbReference type="EMBL" id="NCKU01002262">
    <property type="protein sequence ID" value="RWS09986.1"/>
    <property type="molecule type" value="Genomic_DNA"/>
</dbReference>
<dbReference type="Proteomes" id="UP000285301">
    <property type="component" value="Unassembled WGS sequence"/>
</dbReference>
<keyword evidence="1" id="KW-0548">Nucleotidyltransferase</keyword>
<organism evidence="1 2">
    <name type="scientific">Dinothrombium tinctorium</name>
    <dbReference type="NCBI Taxonomy" id="1965070"/>
    <lineage>
        <taxon>Eukaryota</taxon>
        <taxon>Metazoa</taxon>
        <taxon>Ecdysozoa</taxon>
        <taxon>Arthropoda</taxon>
        <taxon>Chelicerata</taxon>
        <taxon>Arachnida</taxon>
        <taxon>Acari</taxon>
        <taxon>Acariformes</taxon>
        <taxon>Trombidiformes</taxon>
        <taxon>Prostigmata</taxon>
        <taxon>Anystina</taxon>
        <taxon>Parasitengona</taxon>
        <taxon>Trombidioidea</taxon>
        <taxon>Trombidiidae</taxon>
        <taxon>Dinothrombium</taxon>
    </lineage>
</organism>
<evidence type="ECO:0000313" key="2">
    <source>
        <dbReference type="Proteomes" id="UP000285301"/>
    </source>
</evidence>
<protein>
    <submittedName>
        <fullName evidence="1">RNA-directed DNA polymerase from mobile element jockey-like protein</fullName>
    </submittedName>
</protein>
<reference evidence="1 2" key="1">
    <citation type="journal article" date="2018" name="Gigascience">
        <title>Genomes of trombidid mites reveal novel predicted allergens and laterally-transferred genes associated with secondary metabolism.</title>
        <authorList>
            <person name="Dong X."/>
            <person name="Chaisiri K."/>
            <person name="Xia D."/>
            <person name="Armstrong S.D."/>
            <person name="Fang Y."/>
            <person name="Donnelly M.J."/>
            <person name="Kadowaki T."/>
            <person name="McGarry J.W."/>
            <person name="Darby A.C."/>
            <person name="Makepeace B.L."/>
        </authorList>
    </citation>
    <scope>NUCLEOTIDE SEQUENCE [LARGE SCALE GENOMIC DNA]</scope>
    <source>
        <strain evidence="1">UoL-WK</strain>
    </source>
</reference>
<sequence length="122" mass="14792">MIFETRKQLQKLDYSIFVIKIKDDIVETVKSFKYLGVMFDEHLSFKYHVEYITKKIGQRVNFLQRIGKNLSKWTKLLIYNTIILPHFDYCSSITWHQNKCDIQQLQIYQNKAMRCILNCNKY</sequence>
<keyword evidence="1" id="KW-0695">RNA-directed DNA polymerase</keyword>
<dbReference type="AlphaFoldDB" id="A0A3S3NVJ0"/>
<dbReference type="GO" id="GO:0003964">
    <property type="term" value="F:RNA-directed DNA polymerase activity"/>
    <property type="evidence" value="ECO:0007669"/>
    <property type="project" value="UniProtKB-KW"/>
</dbReference>
<feature type="non-terminal residue" evidence="1">
    <location>
        <position position="122"/>
    </location>
</feature>
<proteinExistence type="predicted"/>
<keyword evidence="2" id="KW-1185">Reference proteome</keyword>
<gene>
    <name evidence="1" type="ORF">B4U79_14212</name>
</gene>
<name>A0A3S3NVJ0_9ACAR</name>
<keyword evidence="1" id="KW-0808">Transferase</keyword>
<evidence type="ECO:0000313" key="1">
    <source>
        <dbReference type="EMBL" id="RWS09986.1"/>
    </source>
</evidence>
<accession>A0A3S3NVJ0</accession>
<comment type="caution">
    <text evidence="1">The sequence shown here is derived from an EMBL/GenBank/DDBJ whole genome shotgun (WGS) entry which is preliminary data.</text>
</comment>